<dbReference type="Pfam" id="PF01381">
    <property type="entry name" value="HTH_3"/>
    <property type="match status" value="1"/>
</dbReference>
<sequence length="121" mass="14278">MIPIGKILKSLRSQKGISLRRMGKEVGLSFNTLNAYERNAIHPTLESCYKMSRFFDVPMEYFIFGDKLTQEYRDSELKALFKEVDELKSTERKVIKNYVKKFLKTKRQMEELLAQAEEDTQ</sequence>
<dbReference type="InterPro" id="IPR010982">
    <property type="entry name" value="Lambda_DNA-bd_dom_sf"/>
</dbReference>
<proteinExistence type="predicted"/>
<name>X0ZY50_9ZZZZ</name>
<dbReference type="PANTHER" id="PTHR46558:SF4">
    <property type="entry name" value="DNA-BIDING PHAGE PROTEIN"/>
    <property type="match status" value="1"/>
</dbReference>
<dbReference type="CDD" id="cd00093">
    <property type="entry name" value="HTH_XRE"/>
    <property type="match status" value="1"/>
</dbReference>
<dbReference type="PANTHER" id="PTHR46558">
    <property type="entry name" value="TRACRIPTIONAL REGULATORY PROTEIN-RELATED-RELATED"/>
    <property type="match status" value="1"/>
</dbReference>
<feature type="domain" description="HTH cro/C1-type" evidence="2">
    <location>
        <begin position="8"/>
        <end position="62"/>
    </location>
</feature>
<dbReference type="GO" id="GO:0003677">
    <property type="term" value="F:DNA binding"/>
    <property type="evidence" value="ECO:0007669"/>
    <property type="project" value="UniProtKB-KW"/>
</dbReference>
<dbReference type="EMBL" id="BART01009096">
    <property type="protein sequence ID" value="GAG62827.1"/>
    <property type="molecule type" value="Genomic_DNA"/>
</dbReference>
<dbReference type="SUPFAM" id="SSF47413">
    <property type="entry name" value="lambda repressor-like DNA-binding domains"/>
    <property type="match status" value="1"/>
</dbReference>
<dbReference type="PROSITE" id="PS50943">
    <property type="entry name" value="HTH_CROC1"/>
    <property type="match status" value="1"/>
</dbReference>
<evidence type="ECO:0000256" key="1">
    <source>
        <dbReference type="ARBA" id="ARBA00023125"/>
    </source>
</evidence>
<evidence type="ECO:0000259" key="2">
    <source>
        <dbReference type="PROSITE" id="PS50943"/>
    </source>
</evidence>
<keyword evidence="1" id="KW-0238">DNA-binding</keyword>
<protein>
    <recommendedName>
        <fullName evidence="2">HTH cro/C1-type domain-containing protein</fullName>
    </recommendedName>
</protein>
<dbReference type="SMART" id="SM00530">
    <property type="entry name" value="HTH_XRE"/>
    <property type="match status" value="1"/>
</dbReference>
<comment type="caution">
    <text evidence="3">The sequence shown here is derived from an EMBL/GenBank/DDBJ whole genome shotgun (WGS) entry which is preliminary data.</text>
</comment>
<reference evidence="3" key="1">
    <citation type="journal article" date="2014" name="Front. Microbiol.">
        <title>High frequency of phylogenetically diverse reductive dehalogenase-homologous genes in deep subseafloor sedimentary metagenomes.</title>
        <authorList>
            <person name="Kawai M."/>
            <person name="Futagami T."/>
            <person name="Toyoda A."/>
            <person name="Takaki Y."/>
            <person name="Nishi S."/>
            <person name="Hori S."/>
            <person name="Arai W."/>
            <person name="Tsubouchi T."/>
            <person name="Morono Y."/>
            <person name="Uchiyama I."/>
            <person name="Ito T."/>
            <person name="Fujiyama A."/>
            <person name="Inagaki F."/>
            <person name="Takami H."/>
        </authorList>
    </citation>
    <scope>NUCLEOTIDE SEQUENCE</scope>
    <source>
        <strain evidence="3">Expedition CK06-06</strain>
    </source>
</reference>
<evidence type="ECO:0000313" key="3">
    <source>
        <dbReference type="EMBL" id="GAG62827.1"/>
    </source>
</evidence>
<accession>X0ZY50</accession>
<dbReference type="AlphaFoldDB" id="X0ZY50"/>
<dbReference type="InterPro" id="IPR001387">
    <property type="entry name" value="Cro/C1-type_HTH"/>
</dbReference>
<dbReference type="Gene3D" id="1.10.260.40">
    <property type="entry name" value="lambda repressor-like DNA-binding domains"/>
    <property type="match status" value="1"/>
</dbReference>
<organism evidence="3">
    <name type="scientific">marine sediment metagenome</name>
    <dbReference type="NCBI Taxonomy" id="412755"/>
    <lineage>
        <taxon>unclassified sequences</taxon>
        <taxon>metagenomes</taxon>
        <taxon>ecological metagenomes</taxon>
    </lineage>
</organism>
<gene>
    <name evidence="3" type="ORF">S01H4_20262</name>
</gene>